<organism evidence="2 3">
    <name type="scientific">Ambrosiozyma monospora</name>
    <name type="common">Yeast</name>
    <name type="synonym">Endomycopsis monosporus</name>
    <dbReference type="NCBI Taxonomy" id="43982"/>
    <lineage>
        <taxon>Eukaryota</taxon>
        <taxon>Fungi</taxon>
        <taxon>Dikarya</taxon>
        <taxon>Ascomycota</taxon>
        <taxon>Saccharomycotina</taxon>
        <taxon>Pichiomycetes</taxon>
        <taxon>Pichiales</taxon>
        <taxon>Pichiaceae</taxon>
        <taxon>Ambrosiozyma</taxon>
    </lineage>
</organism>
<sequence length="226" mass="24099">MMKMSALLNNPAPAPSPHVNSVPIATQMSVQPTYQRQQQSQLPTISFSNPVPDSGTVSSPSTAPYTPKPFSSIRSLLNDDGPSSDSCMSPALAPVSHIQQQSSFVNRMTQQAPASTYHASPLSQLMNPAPGPALAPVSQPGVPTLSQKSQPQPQNIGSAGPLRFGFGIPEQQQQQQAPYGQLQQMGQAYAYGQQNPPQQQQQQQQAGQHGSMSALDALAQIAFERK</sequence>
<evidence type="ECO:0000313" key="3">
    <source>
        <dbReference type="Proteomes" id="UP001165063"/>
    </source>
</evidence>
<reference evidence="2" key="1">
    <citation type="submission" date="2023-04" db="EMBL/GenBank/DDBJ databases">
        <title>Ambrosiozyma monospora NBRC 1965.</title>
        <authorList>
            <person name="Ichikawa N."/>
            <person name="Sato H."/>
            <person name="Tonouchi N."/>
        </authorList>
    </citation>
    <scope>NUCLEOTIDE SEQUENCE</scope>
    <source>
        <strain evidence="2">NBRC 1965</strain>
    </source>
</reference>
<dbReference type="Proteomes" id="UP001165063">
    <property type="component" value="Unassembled WGS sequence"/>
</dbReference>
<feature type="compositionally biased region" description="Low complexity" evidence="1">
    <location>
        <begin position="1"/>
        <end position="11"/>
    </location>
</feature>
<evidence type="ECO:0000256" key="1">
    <source>
        <dbReference type="SAM" id="MobiDB-lite"/>
    </source>
</evidence>
<feature type="compositionally biased region" description="Polar residues" evidence="1">
    <location>
        <begin position="102"/>
        <end position="126"/>
    </location>
</feature>
<dbReference type="AlphaFoldDB" id="A0A9W7DIF1"/>
<proteinExistence type="predicted"/>
<evidence type="ECO:0000313" key="2">
    <source>
        <dbReference type="EMBL" id="GMG40345.1"/>
    </source>
</evidence>
<feature type="compositionally biased region" description="Polar residues" evidence="1">
    <location>
        <begin position="23"/>
        <end position="64"/>
    </location>
</feature>
<comment type="caution">
    <text evidence="2">The sequence shown here is derived from an EMBL/GenBank/DDBJ whole genome shotgun (WGS) entry which is preliminary data.</text>
</comment>
<feature type="compositionally biased region" description="Low complexity" evidence="1">
    <location>
        <begin position="171"/>
        <end position="208"/>
    </location>
</feature>
<dbReference type="EMBL" id="BSXU01003696">
    <property type="protein sequence ID" value="GMG40345.1"/>
    <property type="molecule type" value="Genomic_DNA"/>
</dbReference>
<name>A0A9W7DIF1_AMBMO</name>
<feature type="region of interest" description="Disordered" evidence="1">
    <location>
        <begin position="1"/>
        <end position="90"/>
    </location>
</feature>
<feature type="region of interest" description="Disordered" evidence="1">
    <location>
        <begin position="102"/>
        <end position="213"/>
    </location>
</feature>
<feature type="compositionally biased region" description="Polar residues" evidence="1">
    <location>
        <begin position="144"/>
        <end position="157"/>
    </location>
</feature>
<accession>A0A9W7DIF1</accession>
<keyword evidence="3" id="KW-1185">Reference proteome</keyword>
<protein>
    <submittedName>
        <fullName evidence="2">Unnamed protein product</fullName>
    </submittedName>
</protein>
<gene>
    <name evidence="2" type="ORF">Amon01_000611300</name>
</gene>